<feature type="transmembrane region" description="Helical" evidence="1">
    <location>
        <begin position="103"/>
        <end position="121"/>
    </location>
</feature>
<evidence type="ECO:0000313" key="3">
    <source>
        <dbReference type="EMBL" id="OGF41451.1"/>
    </source>
</evidence>
<feature type="transmembrane region" description="Helical" evidence="1">
    <location>
        <begin position="71"/>
        <end position="91"/>
    </location>
</feature>
<dbReference type="EMBL" id="MFGL01000004">
    <property type="protein sequence ID" value="OGF41451.1"/>
    <property type="molecule type" value="Genomic_DNA"/>
</dbReference>
<evidence type="ECO:0000313" key="4">
    <source>
        <dbReference type="Proteomes" id="UP000177939"/>
    </source>
</evidence>
<proteinExistence type="predicted"/>
<evidence type="ECO:0000256" key="1">
    <source>
        <dbReference type="SAM" id="Phobius"/>
    </source>
</evidence>
<dbReference type="PANTHER" id="PTHR28008:SF1">
    <property type="entry name" value="DOMAIN PROTEIN, PUTATIVE (AFU_ORTHOLOGUE AFUA_3G10980)-RELATED"/>
    <property type="match status" value="1"/>
</dbReference>
<protein>
    <recommendedName>
        <fullName evidence="2">VanZ-like domain-containing protein</fullName>
    </recommendedName>
</protein>
<feature type="transmembrane region" description="Helical" evidence="1">
    <location>
        <begin position="45"/>
        <end position="64"/>
    </location>
</feature>
<dbReference type="InterPro" id="IPR006976">
    <property type="entry name" value="VanZ-like"/>
</dbReference>
<evidence type="ECO:0000259" key="2">
    <source>
        <dbReference type="Pfam" id="PF04892"/>
    </source>
</evidence>
<dbReference type="PANTHER" id="PTHR28008">
    <property type="entry name" value="DOMAIN PROTEIN, PUTATIVE (AFU_ORTHOLOGUE AFUA_3G10980)-RELATED"/>
    <property type="match status" value="1"/>
</dbReference>
<gene>
    <name evidence="3" type="ORF">A2477_00110</name>
</gene>
<accession>A0A1F5TS79</accession>
<dbReference type="Proteomes" id="UP000177939">
    <property type="component" value="Unassembled WGS sequence"/>
</dbReference>
<dbReference type="NCBIfam" id="NF037970">
    <property type="entry name" value="vanZ_1"/>
    <property type="match status" value="1"/>
</dbReference>
<keyword evidence="1" id="KW-1133">Transmembrane helix</keyword>
<keyword evidence="1" id="KW-0812">Transmembrane</keyword>
<organism evidence="3 4">
    <name type="scientific">Candidatus Falkowbacteria bacterium RIFOXYC2_FULL_47_12</name>
    <dbReference type="NCBI Taxonomy" id="1798004"/>
    <lineage>
        <taxon>Bacteria</taxon>
        <taxon>Candidatus Falkowiibacteriota</taxon>
    </lineage>
</organism>
<dbReference type="AlphaFoldDB" id="A0A1F5TS79"/>
<sequence length="131" mass="15296">MLKFTKFLLVLSWLALIFTSSQIGLPAPDPTYKKIFYDYIFDKDVHVFLYSGLAFLILNFLCHYPVRFRRAALWAVAIVFLYGVSDEYHQFFVHGREASLYDLAFDVIGSMAGIAVYWLWTGNERFCNIKK</sequence>
<name>A0A1F5TS79_9BACT</name>
<feature type="domain" description="VanZ-like" evidence="2">
    <location>
        <begin position="8"/>
        <end position="120"/>
    </location>
</feature>
<reference evidence="3 4" key="1">
    <citation type="journal article" date="2016" name="Nat. Commun.">
        <title>Thousands of microbial genomes shed light on interconnected biogeochemical processes in an aquifer system.</title>
        <authorList>
            <person name="Anantharaman K."/>
            <person name="Brown C.T."/>
            <person name="Hug L.A."/>
            <person name="Sharon I."/>
            <person name="Castelle C.J."/>
            <person name="Probst A.J."/>
            <person name="Thomas B.C."/>
            <person name="Singh A."/>
            <person name="Wilkins M.J."/>
            <person name="Karaoz U."/>
            <person name="Brodie E.L."/>
            <person name="Williams K.H."/>
            <person name="Hubbard S.S."/>
            <person name="Banfield J.F."/>
        </authorList>
    </citation>
    <scope>NUCLEOTIDE SEQUENCE [LARGE SCALE GENOMIC DNA]</scope>
</reference>
<comment type="caution">
    <text evidence="3">The sequence shown here is derived from an EMBL/GenBank/DDBJ whole genome shotgun (WGS) entry which is preliminary data.</text>
</comment>
<dbReference type="Pfam" id="PF04892">
    <property type="entry name" value="VanZ"/>
    <property type="match status" value="1"/>
</dbReference>
<keyword evidence="1" id="KW-0472">Membrane</keyword>